<dbReference type="KEGG" id="hsr:HSBAA_27530"/>
<dbReference type="PANTHER" id="PTHR30055:SF234">
    <property type="entry name" value="HTH-TYPE TRANSCRIPTIONAL REGULATOR BETI"/>
    <property type="match status" value="1"/>
</dbReference>
<keyword evidence="5 7" id="KW-0804">Transcription</keyword>
<dbReference type="InterPro" id="IPR009057">
    <property type="entry name" value="Homeodomain-like_sf"/>
</dbReference>
<dbReference type="InterPro" id="IPR023772">
    <property type="entry name" value="DNA-bd_HTH_TetR-type_CS"/>
</dbReference>
<dbReference type="GO" id="GO:0003700">
    <property type="term" value="F:DNA-binding transcription factor activity"/>
    <property type="evidence" value="ECO:0007669"/>
    <property type="project" value="UniProtKB-UniRule"/>
</dbReference>
<dbReference type="Gene3D" id="1.10.357.10">
    <property type="entry name" value="Tetracycline Repressor, domain 2"/>
    <property type="match status" value="1"/>
</dbReference>
<dbReference type="GO" id="GO:0045892">
    <property type="term" value="P:negative regulation of DNA-templated transcription"/>
    <property type="evidence" value="ECO:0007669"/>
    <property type="project" value="UniProtKB-UniRule"/>
</dbReference>
<dbReference type="Pfam" id="PF13977">
    <property type="entry name" value="TetR_C_6"/>
    <property type="match status" value="1"/>
</dbReference>
<dbReference type="UniPathway" id="UPA00529"/>
<dbReference type="Pfam" id="PF00440">
    <property type="entry name" value="TetR_N"/>
    <property type="match status" value="1"/>
</dbReference>
<dbReference type="InterPro" id="IPR017757">
    <property type="entry name" value="Tscrpt_rep_BetI"/>
</dbReference>
<dbReference type="InterPro" id="IPR050109">
    <property type="entry name" value="HTH-type_TetR-like_transc_reg"/>
</dbReference>
<evidence type="ECO:0000313" key="10">
    <source>
        <dbReference type="EMBL" id="BBI61447.1"/>
    </source>
</evidence>
<feature type="domain" description="HTH tetR-type" evidence="9">
    <location>
        <begin position="8"/>
        <end position="68"/>
    </location>
</feature>
<dbReference type="PANTHER" id="PTHR30055">
    <property type="entry name" value="HTH-TYPE TRANSCRIPTIONAL REGULATOR RUTR"/>
    <property type="match status" value="1"/>
</dbReference>
<name>A0A455U7D5_9GAMM</name>
<evidence type="ECO:0000259" key="9">
    <source>
        <dbReference type="PROSITE" id="PS50977"/>
    </source>
</evidence>
<dbReference type="AlphaFoldDB" id="A0A455U7D5"/>
<gene>
    <name evidence="7 10" type="primary">betI</name>
    <name evidence="10" type="ORF">HSBAA_27530</name>
</gene>
<evidence type="ECO:0000256" key="7">
    <source>
        <dbReference type="HAMAP-Rule" id="MF_00768"/>
    </source>
</evidence>
<evidence type="ECO:0000256" key="3">
    <source>
        <dbReference type="ARBA" id="ARBA00023015"/>
    </source>
</evidence>
<dbReference type="HAMAP" id="MF_00768">
    <property type="entry name" value="HTH_type_BetI"/>
    <property type="match status" value="1"/>
</dbReference>
<keyword evidence="3 7" id="KW-0805">Transcription regulation</keyword>
<comment type="pathway">
    <text evidence="1 7">Amine and polyamine biosynthesis; betaine biosynthesis via choline pathway [regulation].</text>
</comment>
<dbReference type="SUPFAM" id="SSF48498">
    <property type="entry name" value="Tetracyclin repressor-like, C-terminal domain"/>
    <property type="match status" value="1"/>
</dbReference>
<dbReference type="GO" id="GO:0000976">
    <property type="term" value="F:transcription cis-regulatory region binding"/>
    <property type="evidence" value="ECO:0007669"/>
    <property type="project" value="TreeGrafter"/>
</dbReference>
<organism evidence="10 11">
    <name type="scientific">Vreelandella sulfidaeris</name>
    <dbReference type="NCBI Taxonomy" id="115553"/>
    <lineage>
        <taxon>Bacteria</taxon>
        <taxon>Pseudomonadati</taxon>
        <taxon>Pseudomonadota</taxon>
        <taxon>Gammaproteobacteria</taxon>
        <taxon>Oceanospirillales</taxon>
        <taxon>Halomonadaceae</taxon>
        <taxon>Vreelandella</taxon>
    </lineage>
</organism>
<evidence type="ECO:0000256" key="8">
    <source>
        <dbReference type="PROSITE-ProRule" id="PRU00335"/>
    </source>
</evidence>
<sequence>MPKVGMEPIRRQQLINATMVAIDEVGLAETTVMRIARHAGVSAGIISHYFGGKDGLLEATMRQILTDLTDAVAVRRQALEDDSPRAHIGAIIEGNFDRTQVTGPAAKTWLAFWASSMHKPMLQRLQNVNDRRLYANLCHQFRRVMPRAEARNAARGLAAMIDGLWLRGALTPEGLNAEEARHLAHTYLDQLLLIMDAPRQHPTRTLKFTYSWRLTWPLKMYSRFILMVAR</sequence>
<comment type="function">
    <text evidence="6">Repressor involved in the biosynthesis of the osmoprotectant glycine betaine. It represses transcription of the choline transporter BetT and the genes of BetAB involved in the synthesis of glycine betaine.</text>
</comment>
<evidence type="ECO:0000256" key="1">
    <source>
        <dbReference type="ARBA" id="ARBA00004719"/>
    </source>
</evidence>
<evidence type="ECO:0000256" key="2">
    <source>
        <dbReference type="ARBA" id="ARBA00022491"/>
    </source>
</evidence>
<protein>
    <recommendedName>
        <fullName evidence="7">HTH-type transcriptional regulator BetI</fullName>
    </recommendedName>
</protein>
<dbReference type="PROSITE" id="PS01081">
    <property type="entry name" value="HTH_TETR_1"/>
    <property type="match status" value="1"/>
</dbReference>
<dbReference type="NCBIfam" id="NF001978">
    <property type="entry name" value="PRK00767.1"/>
    <property type="match status" value="1"/>
</dbReference>
<dbReference type="EMBL" id="AP019514">
    <property type="protein sequence ID" value="BBI61447.1"/>
    <property type="molecule type" value="Genomic_DNA"/>
</dbReference>
<evidence type="ECO:0000256" key="5">
    <source>
        <dbReference type="ARBA" id="ARBA00023163"/>
    </source>
</evidence>
<dbReference type="InterPro" id="IPR001647">
    <property type="entry name" value="HTH_TetR"/>
</dbReference>
<comment type="function">
    <text evidence="7">Repressor involved in choline regulation of the bet genes.</text>
</comment>
<proteinExistence type="inferred from homology"/>
<dbReference type="InterPro" id="IPR036271">
    <property type="entry name" value="Tet_transcr_reg_TetR-rel_C_sf"/>
</dbReference>
<keyword evidence="4 7" id="KW-0238">DNA-binding</keyword>
<evidence type="ECO:0000313" key="11">
    <source>
        <dbReference type="Proteomes" id="UP000320231"/>
    </source>
</evidence>
<evidence type="ECO:0000256" key="6">
    <source>
        <dbReference type="ARBA" id="ARBA00024936"/>
    </source>
</evidence>
<feature type="DNA-binding region" description="H-T-H motif" evidence="7 8">
    <location>
        <begin position="31"/>
        <end position="50"/>
    </location>
</feature>
<dbReference type="Proteomes" id="UP000320231">
    <property type="component" value="Chromosome"/>
</dbReference>
<dbReference type="NCBIfam" id="TIGR03384">
    <property type="entry name" value="betaine_BetI"/>
    <property type="match status" value="1"/>
</dbReference>
<dbReference type="InterPro" id="IPR039538">
    <property type="entry name" value="BetI_C"/>
</dbReference>
<dbReference type="SUPFAM" id="SSF46689">
    <property type="entry name" value="Homeodomain-like"/>
    <property type="match status" value="1"/>
</dbReference>
<dbReference type="GO" id="GO:0019285">
    <property type="term" value="P:glycine betaine biosynthetic process from choline"/>
    <property type="evidence" value="ECO:0007669"/>
    <property type="project" value="UniProtKB-UniRule"/>
</dbReference>
<keyword evidence="2 7" id="KW-0678">Repressor</keyword>
<dbReference type="PROSITE" id="PS50977">
    <property type="entry name" value="HTH_TETR_2"/>
    <property type="match status" value="1"/>
</dbReference>
<reference evidence="10 11" key="1">
    <citation type="journal article" date="2019" name="Microbiol. Resour. Announc.">
        <title>Complete Genome Sequence of Halomonas sulfidaeris Strain Esulfide1 Isolated from a Metal Sulfide Rock at a Depth of 2,200 Meters, Obtained Using Nanopore Sequencing.</title>
        <authorList>
            <person name="Saito M."/>
            <person name="Nishigata A."/>
            <person name="Galipon J."/>
            <person name="Arakawa K."/>
        </authorList>
    </citation>
    <scope>NUCLEOTIDE SEQUENCE [LARGE SCALE GENOMIC DNA]</scope>
    <source>
        <strain evidence="10 11">ATCC BAA-803</strain>
    </source>
</reference>
<evidence type="ECO:0000256" key="4">
    <source>
        <dbReference type="ARBA" id="ARBA00023125"/>
    </source>
</evidence>
<accession>A0A455U7D5</accession>